<evidence type="ECO:0000256" key="3">
    <source>
        <dbReference type="ARBA" id="ARBA00022475"/>
    </source>
</evidence>
<organism evidence="11 12">
    <name type="scientific">Evansella caseinilytica</name>
    <dbReference type="NCBI Taxonomy" id="1503961"/>
    <lineage>
        <taxon>Bacteria</taxon>
        <taxon>Bacillati</taxon>
        <taxon>Bacillota</taxon>
        <taxon>Bacilli</taxon>
        <taxon>Bacillales</taxon>
        <taxon>Bacillaceae</taxon>
        <taxon>Evansella</taxon>
    </lineage>
</organism>
<dbReference type="Proteomes" id="UP000198935">
    <property type="component" value="Unassembled WGS sequence"/>
</dbReference>
<reference evidence="12" key="1">
    <citation type="submission" date="2016-10" db="EMBL/GenBank/DDBJ databases">
        <authorList>
            <person name="Varghese N."/>
            <person name="Submissions S."/>
        </authorList>
    </citation>
    <scope>NUCLEOTIDE SEQUENCE [LARGE SCALE GENOMIC DNA]</scope>
    <source>
        <strain evidence="12">SP</strain>
    </source>
</reference>
<dbReference type="PROSITE" id="PS50893">
    <property type="entry name" value="ABC_TRANSPORTER_2"/>
    <property type="match status" value="1"/>
</dbReference>
<dbReference type="Pfam" id="PF00005">
    <property type="entry name" value="ABC_tran"/>
    <property type="match status" value="1"/>
</dbReference>
<dbReference type="GO" id="GO:0005524">
    <property type="term" value="F:ATP binding"/>
    <property type="evidence" value="ECO:0007669"/>
    <property type="project" value="UniProtKB-KW"/>
</dbReference>
<evidence type="ECO:0000256" key="6">
    <source>
        <dbReference type="ARBA" id="ARBA00022840"/>
    </source>
</evidence>
<keyword evidence="6 11" id="KW-0067">ATP-binding</keyword>
<keyword evidence="5" id="KW-0547">Nucleotide-binding</keyword>
<gene>
    <name evidence="11" type="ORF">SAMN05421736_11272</name>
</gene>
<dbReference type="InterPro" id="IPR027417">
    <property type="entry name" value="P-loop_NTPase"/>
</dbReference>
<keyword evidence="9" id="KW-0472">Membrane</keyword>
<dbReference type="Gene3D" id="3.40.50.300">
    <property type="entry name" value="P-loop containing nucleotide triphosphate hydrolases"/>
    <property type="match status" value="1"/>
</dbReference>
<dbReference type="GO" id="GO:0016887">
    <property type="term" value="F:ATP hydrolysis activity"/>
    <property type="evidence" value="ECO:0007669"/>
    <property type="project" value="InterPro"/>
</dbReference>
<keyword evidence="7" id="KW-0408">Iron</keyword>
<feature type="domain" description="ABC transporter" evidence="10">
    <location>
        <begin position="4"/>
        <end position="240"/>
    </location>
</feature>
<dbReference type="OrthoDB" id="9787851at2"/>
<dbReference type="InterPro" id="IPR051535">
    <property type="entry name" value="Siderophore_ABC-ATPase"/>
</dbReference>
<evidence type="ECO:0000256" key="5">
    <source>
        <dbReference type="ARBA" id="ARBA00022741"/>
    </source>
</evidence>
<dbReference type="PANTHER" id="PTHR42771">
    <property type="entry name" value="IRON(3+)-HYDROXAMATE IMPORT ATP-BINDING PROTEIN FHUC"/>
    <property type="match status" value="1"/>
</dbReference>
<dbReference type="GO" id="GO:0006826">
    <property type="term" value="P:iron ion transport"/>
    <property type="evidence" value="ECO:0007669"/>
    <property type="project" value="UniProtKB-KW"/>
</dbReference>
<evidence type="ECO:0000313" key="11">
    <source>
        <dbReference type="EMBL" id="SDZ41967.1"/>
    </source>
</evidence>
<dbReference type="InterPro" id="IPR003593">
    <property type="entry name" value="AAA+_ATPase"/>
</dbReference>
<evidence type="ECO:0000256" key="2">
    <source>
        <dbReference type="ARBA" id="ARBA00022448"/>
    </source>
</evidence>
<dbReference type="AlphaFoldDB" id="A0A1H3SW80"/>
<protein>
    <submittedName>
        <fullName evidence="11">Iron complex transport system ATP-binding protein</fullName>
    </submittedName>
</protein>
<evidence type="ECO:0000256" key="4">
    <source>
        <dbReference type="ARBA" id="ARBA00022496"/>
    </source>
</evidence>
<evidence type="ECO:0000259" key="10">
    <source>
        <dbReference type="PROSITE" id="PS50893"/>
    </source>
</evidence>
<keyword evidence="4" id="KW-0410">Iron transport</keyword>
<name>A0A1H3SW80_9BACI</name>
<evidence type="ECO:0000256" key="8">
    <source>
        <dbReference type="ARBA" id="ARBA00023065"/>
    </source>
</evidence>
<keyword evidence="12" id="KW-1185">Reference proteome</keyword>
<evidence type="ECO:0000256" key="9">
    <source>
        <dbReference type="ARBA" id="ARBA00023136"/>
    </source>
</evidence>
<dbReference type="CDD" id="cd03214">
    <property type="entry name" value="ABC_Iron-Siderophores_B12_Hemin"/>
    <property type="match status" value="1"/>
</dbReference>
<accession>A0A1H3SW80</accession>
<dbReference type="InterPro" id="IPR017871">
    <property type="entry name" value="ABC_transporter-like_CS"/>
</dbReference>
<dbReference type="STRING" id="1503961.SAMN05421736_11272"/>
<keyword evidence="2" id="KW-0813">Transport</keyword>
<evidence type="ECO:0000256" key="1">
    <source>
        <dbReference type="ARBA" id="ARBA00004202"/>
    </source>
</evidence>
<dbReference type="PROSITE" id="PS00211">
    <property type="entry name" value="ABC_TRANSPORTER_1"/>
    <property type="match status" value="1"/>
</dbReference>
<dbReference type="SMART" id="SM00382">
    <property type="entry name" value="AAA"/>
    <property type="match status" value="1"/>
</dbReference>
<dbReference type="GO" id="GO:0005886">
    <property type="term" value="C:plasma membrane"/>
    <property type="evidence" value="ECO:0007669"/>
    <property type="project" value="UniProtKB-SubCell"/>
</dbReference>
<proteinExistence type="predicted"/>
<evidence type="ECO:0000256" key="7">
    <source>
        <dbReference type="ARBA" id="ARBA00023004"/>
    </source>
</evidence>
<sequence length="278" mass="30639">MVTLATKELGIAYGEHDIVRGLNMDVPEGKVTTIIGPNGCGKSTILKTMARILKPKTGVVYLDGKAIHQQSTKEMAKKMAILPQTPEAPSGLTVAELVSYGRFPHQNGFGRLDKEDRRVIDWAIDVTGMTSFCDRPIEALSGGQRQRVWIAMALAQETDLLLLDEPTTYLDLAHQLEVLQLLEKLNKDEKRTIVMVIHDLNHAARFAHHMVALNSGTIIKEGAPKEVMTSGVLKDVFNIDAEIVQDPRTGKPVCITYDLFGAGGRERMEERQLVTALG</sequence>
<evidence type="ECO:0000313" key="12">
    <source>
        <dbReference type="Proteomes" id="UP000198935"/>
    </source>
</evidence>
<dbReference type="InterPro" id="IPR003439">
    <property type="entry name" value="ABC_transporter-like_ATP-bd"/>
</dbReference>
<comment type="subcellular location">
    <subcellularLocation>
        <location evidence="1">Cell membrane</location>
        <topology evidence="1">Peripheral membrane protein</topology>
    </subcellularLocation>
</comment>
<dbReference type="FunFam" id="3.40.50.300:FF:000134">
    <property type="entry name" value="Iron-enterobactin ABC transporter ATP-binding protein"/>
    <property type="match status" value="1"/>
</dbReference>
<dbReference type="PANTHER" id="PTHR42771:SF4">
    <property type="entry name" value="IRON(3+)-HYDROXAMATE IMPORT ATP-BINDING PROTEIN FHUC"/>
    <property type="match status" value="1"/>
</dbReference>
<keyword evidence="8" id="KW-0406">Ion transport</keyword>
<keyword evidence="3" id="KW-1003">Cell membrane</keyword>
<dbReference type="SUPFAM" id="SSF52540">
    <property type="entry name" value="P-loop containing nucleoside triphosphate hydrolases"/>
    <property type="match status" value="1"/>
</dbReference>
<dbReference type="EMBL" id="FNPI01000012">
    <property type="protein sequence ID" value="SDZ41967.1"/>
    <property type="molecule type" value="Genomic_DNA"/>
</dbReference>